<evidence type="ECO:0000313" key="3">
    <source>
        <dbReference type="Proteomes" id="UP000594263"/>
    </source>
</evidence>
<evidence type="ECO:0008006" key="4">
    <source>
        <dbReference type="Google" id="ProtNLM"/>
    </source>
</evidence>
<feature type="transmembrane region" description="Helical" evidence="1">
    <location>
        <begin position="87"/>
        <end position="108"/>
    </location>
</feature>
<dbReference type="OMA" id="DFQERWF"/>
<keyword evidence="1" id="KW-0812">Transmembrane</keyword>
<dbReference type="Gramene" id="Kaladp0064s0114.1.v1.1">
    <property type="protein sequence ID" value="Kaladp0064s0114.1.v1.1.CDS.1"/>
    <property type="gene ID" value="Kaladp0064s0114.v1.1"/>
</dbReference>
<dbReference type="AlphaFoldDB" id="A0A7N0UFJ6"/>
<dbReference type="PANTHER" id="PTHR33306">
    <property type="entry name" value="EXPRESSED PROTEIN-RELATED-RELATED"/>
    <property type="match status" value="1"/>
</dbReference>
<dbReference type="Proteomes" id="UP000594263">
    <property type="component" value="Unplaced"/>
</dbReference>
<keyword evidence="1" id="KW-1133">Transmembrane helix</keyword>
<dbReference type="PANTHER" id="PTHR33306:SF24">
    <property type="entry name" value="TRANSMEMBRANE PROTEIN"/>
    <property type="match status" value="1"/>
</dbReference>
<feature type="transmembrane region" description="Helical" evidence="1">
    <location>
        <begin position="49"/>
        <end position="67"/>
    </location>
</feature>
<accession>A0A7N0UFJ6</accession>
<sequence length="124" mass="14585">MARYNSPYYEYLTMPPLHLCFFISVVFLLLGLSWYINYESMMEEKMDQFKLLFMICPLLLLLLVQFLSRHDQLKVPFNLRLPDQESIHRAGGTPWGVAALLVFLLIMVSHQASLRESWFPLLSK</sequence>
<evidence type="ECO:0000256" key="1">
    <source>
        <dbReference type="SAM" id="Phobius"/>
    </source>
</evidence>
<name>A0A7N0UFJ6_KALFE</name>
<evidence type="ECO:0000313" key="2">
    <source>
        <dbReference type="EnsemblPlants" id="Kaladp0064s0114.1.v1.1.CDS.1"/>
    </source>
</evidence>
<reference evidence="2" key="1">
    <citation type="submission" date="2021-01" db="UniProtKB">
        <authorList>
            <consortium name="EnsemblPlants"/>
        </authorList>
    </citation>
    <scope>IDENTIFICATION</scope>
</reference>
<keyword evidence="1" id="KW-0472">Membrane</keyword>
<proteinExistence type="predicted"/>
<dbReference type="EnsemblPlants" id="Kaladp0064s0114.1.v1.1">
    <property type="protein sequence ID" value="Kaladp0064s0114.1.v1.1.CDS.1"/>
    <property type="gene ID" value="Kaladp0064s0114.v1.1"/>
</dbReference>
<feature type="transmembrane region" description="Helical" evidence="1">
    <location>
        <begin position="16"/>
        <end position="37"/>
    </location>
</feature>
<protein>
    <recommendedName>
        <fullName evidence="4">Transmembrane protein</fullName>
    </recommendedName>
</protein>
<organism evidence="2 3">
    <name type="scientific">Kalanchoe fedtschenkoi</name>
    <name type="common">Lavender scallops</name>
    <name type="synonym">South American air plant</name>
    <dbReference type="NCBI Taxonomy" id="63787"/>
    <lineage>
        <taxon>Eukaryota</taxon>
        <taxon>Viridiplantae</taxon>
        <taxon>Streptophyta</taxon>
        <taxon>Embryophyta</taxon>
        <taxon>Tracheophyta</taxon>
        <taxon>Spermatophyta</taxon>
        <taxon>Magnoliopsida</taxon>
        <taxon>eudicotyledons</taxon>
        <taxon>Gunneridae</taxon>
        <taxon>Pentapetalae</taxon>
        <taxon>Saxifragales</taxon>
        <taxon>Crassulaceae</taxon>
        <taxon>Kalanchoe</taxon>
    </lineage>
</organism>
<keyword evidence="3" id="KW-1185">Reference proteome</keyword>